<protein>
    <recommendedName>
        <fullName evidence="3">Nitrile hydratase alpha /Thiocyanate hydrolase gamma domain-containing protein</fullName>
    </recommendedName>
</protein>
<gene>
    <name evidence="1" type="ORF">ACFQVD_41630</name>
</gene>
<sequence length="128" mass="13817">MALEPQERAEFINAYTRTLITAWSDEEYAARLNADPRSALAESGLTIPEDAEIVIVRHIPEGHEEGNLDVQVGLWEVGLATGQYELHIPETPVVDAAELSEGDLSDIAAGANAAEACYYCCCPCCCCT</sequence>
<evidence type="ECO:0000313" key="2">
    <source>
        <dbReference type="Proteomes" id="UP001596514"/>
    </source>
</evidence>
<keyword evidence="2" id="KW-1185">Reference proteome</keyword>
<accession>A0ABW2TEZ9</accession>
<organism evidence="1 2">
    <name type="scientific">Streptosporangium amethystogenes subsp. fukuiense</name>
    <dbReference type="NCBI Taxonomy" id="698418"/>
    <lineage>
        <taxon>Bacteria</taxon>
        <taxon>Bacillati</taxon>
        <taxon>Actinomycetota</taxon>
        <taxon>Actinomycetes</taxon>
        <taxon>Streptosporangiales</taxon>
        <taxon>Streptosporangiaceae</taxon>
        <taxon>Streptosporangium</taxon>
    </lineage>
</organism>
<evidence type="ECO:0000313" key="1">
    <source>
        <dbReference type="EMBL" id="MFC7606617.1"/>
    </source>
</evidence>
<proteinExistence type="predicted"/>
<reference evidence="2" key="1">
    <citation type="journal article" date="2019" name="Int. J. Syst. Evol. Microbiol.">
        <title>The Global Catalogue of Microorganisms (GCM) 10K type strain sequencing project: providing services to taxonomists for standard genome sequencing and annotation.</title>
        <authorList>
            <consortium name="The Broad Institute Genomics Platform"/>
            <consortium name="The Broad Institute Genome Sequencing Center for Infectious Disease"/>
            <person name="Wu L."/>
            <person name="Ma J."/>
        </authorList>
    </citation>
    <scope>NUCLEOTIDE SEQUENCE [LARGE SCALE GENOMIC DNA]</scope>
    <source>
        <strain evidence="2">JCM 10083</strain>
    </source>
</reference>
<dbReference type="SUPFAM" id="SSF56209">
    <property type="entry name" value="Nitrile hydratase alpha chain"/>
    <property type="match status" value="1"/>
</dbReference>
<dbReference type="Proteomes" id="UP001596514">
    <property type="component" value="Unassembled WGS sequence"/>
</dbReference>
<comment type="caution">
    <text evidence="1">The sequence shown here is derived from an EMBL/GenBank/DDBJ whole genome shotgun (WGS) entry which is preliminary data.</text>
</comment>
<dbReference type="EMBL" id="JBHTEE010000001">
    <property type="protein sequence ID" value="MFC7606617.1"/>
    <property type="molecule type" value="Genomic_DNA"/>
</dbReference>
<evidence type="ECO:0008006" key="3">
    <source>
        <dbReference type="Google" id="ProtNLM"/>
    </source>
</evidence>
<dbReference type="Gene3D" id="3.90.330.10">
    <property type="entry name" value="Nitrile hydratase alpha /Thiocyanate hydrolase gamma"/>
    <property type="match status" value="1"/>
</dbReference>
<dbReference type="InterPro" id="IPR036648">
    <property type="entry name" value="CN_Hdrase_a/SCN_Hdrase_g_sf"/>
</dbReference>
<name>A0ABW2TEZ9_9ACTN</name>
<dbReference type="RefSeq" id="WP_343962754.1">
    <property type="nucleotide sequence ID" value="NZ_BAAAGK010000013.1"/>
</dbReference>